<feature type="region of interest" description="Disordered" evidence="2">
    <location>
        <begin position="764"/>
        <end position="788"/>
    </location>
</feature>
<feature type="domain" description="Helicase C-terminal" evidence="3">
    <location>
        <begin position="112"/>
        <end position="260"/>
    </location>
</feature>
<protein>
    <recommendedName>
        <fullName evidence="3">Helicase C-terminal domain-containing protein</fullName>
    </recommendedName>
</protein>
<dbReference type="SMART" id="SM00490">
    <property type="entry name" value="HELICc"/>
    <property type="match status" value="1"/>
</dbReference>
<feature type="region of interest" description="Disordered" evidence="2">
    <location>
        <begin position="36"/>
        <end position="76"/>
    </location>
</feature>
<dbReference type="CDD" id="cd18793">
    <property type="entry name" value="SF2_C_SNF"/>
    <property type="match status" value="1"/>
</dbReference>
<dbReference type="InterPro" id="IPR050496">
    <property type="entry name" value="SNF2_RAD54_helicase_repair"/>
</dbReference>
<dbReference type="InterPro" id="IPR049730">
    <property type="entry name" value="SNF2/RAD54-like_C"/>
</dbReference>
<dbReference type="InterPro" id="IPR001650">
    <property type="entry name" value="Helicase_C-like"/>
</dbReference>
<organism evidence="4 5">
    <name type="scientific">Prorocentrum cordatum</name>
    <dbReference type="NCBI Taxonomy" id="2364126"/>
    <lineage>
        <taxon>Eukaryota</taxon>
        <taxon>Sar</taxon>
        <taxon>Alveolata</taxon>
        <taxon>Dinophyceae</taxon>
        <taxon>Prorocentrales</taxon>
        <taxon>Prorocentraceae</taxon>
        <taxon>Prorocentrum</taxon>
    </lineage>
</organism>
<dbReference type="PANTHER" id="PTHR45629">
    <property type="entry name" value="SNF2/RAD54 FAMILY MEMBER"/>
    <property type="match status" value="1"/>
</dbReference>
<gene>
    <name evidence="4" type="ORF">PCOR1329_LOCUS22349</name>
</gene>
<dbReference type="Pfam" id="PF00271">
    <property type="entry name" value="Helicase_C"/>
    <property type="match status" value="1"/>
</dbReference>
<accession>A0ABN9RNQ3</accession>
<dbReference type="SUPFAM" id="SSF52540">
    <property type="entry name" value="P-loop containing nucleoside triphosphate hydrolases"/>
    <property type="match status" value="1"/>
</dbReference>
<dbReference type="PROSITE" id="PS51194">
    <property type="entry name" value="HELICASE_CTER"/>
    <property type="match status" value="1"/>
</dbReference>
<reference evidence="4" key="1">
    <citation type="submission" date="2023-10" db="EMBL/GenBank/DDBJ databases">
        <authorList>
            <person name="Chen Y."/>
            <person name="Shah S."/>
            <person name="Dougan E. K."/>
            <person name="Thang M."/>
            <person name="Chan C."/>
        </authorList>
    </citation>
    <scope>NUCLEOTIDE SEQUENCE [LARGE SCALE GENOMIC DNA]</scope>
</reference>
<feature type="compositionally biased region" description="Low complexity" evidence="2">
    <location>
        <begin position="764"/>
        <end position="779"/>
    </location>
</feature>
<sequence length="1019" mass="108453">MKVASYRALCAAARGGDGSALTLVVALRQLCSADPRDAREGAPEPEACEGQAHEAEANEWRGPAAATRQHPEDSAGDFEWARRALERSGPRLESGAAAAHAASAKLLLLGALLRWARRAVPEEAFVVVSGFTRSLRRCSALCQDLGIPADMLSGSTPIRSRLELVSAFNAGRGCRVMLLSSRAGGVGLNIVGASRLVLLEPDWNPAVDQQAAARVWRQGQRRRVFVYRLAAHGTLEERVLRRQARKRGLASAALEPDEWECGAAVDDALDLRQICALHGYDAAGAPIPWADPAGAGPSVDAATLGEAGGRPALIVVLNAIPVALPTEGNAVAMARAADAAAAGTERGQSARDYQDMRHDLRDWTAHWFHGDALQATDEASLQEQCEALLGAMLLGASYSVYYNIMAKTARDANDTDQRAGCGVGPWKFGMIAECVSLSDMPWSHVEFACKGMPRAIADSRVRRAFKSAGFLDAFSEDSGERLAVEDNANARISTRDGNKLDNVTVVKSMPDTEIARRARGNTSARFCWRPRGSRGLDGVCQRGPWLMTGQRAKGLDIGKMLVRVFGGGAEARPPKLGRCDADMGALARVSGAISDGGPSVEFKGDVHFYAHMTWEQLGAAVFQKQVQLLQLQVEQSASYAAYTCGFPDPACCRITSDSGCVTAWSWVGLGCDPFPPVRRDVARTRFKVWSLRAAATRVAEDSRRLRATLTEAGMKRLCAARPAASIAIAAGLRRTAATRPARLTVGKQAAAEAAIARGQATRAPAAARAAAKRPAAASAQRRRHDGPAQMLEEEAASWAERRASDDLGDGENCLECLFARASSRGRAGLAIARRPARRSSCLACLPAPMTDDQKQATRQAPTAVARALRDHDFAAASHERCAHGSRARKLMVQWASFAALPARGSPSALAASTARRSQTMSALALDIMESNAARSFFDGLEVKGAGLGGLRPLSVDAAREVAVKTSGCASSDMRDVSTVLGVYGESVGPNAPLRSRLEFCRLLANFVAVYTGRLDANCG</sequence>
<dbReference type="InterPro" id="IPR027417">
    <property type="entry name" value="P-loop_NTPase"/>
</dbReference>
<dbReference type="Gene3D" id="3.40.50.300">
    <property type="entry name" value="P-loop containing nucleotide triphosphate hydrolases"/>
    <property type="match status" value="1"/>
</dbReference>
<dbReference type="EMBL" id="CAUYUJ010007458">
    <property type="protein sequence ID" value="CAK0820832.1"/>
    <property type="molecule type" value="Genomic_DNA"/>
</dbReference>
<evidence type="ECO:0000256" key="2">
    <source>
        <dbReference type="SAM" id="MobiDB-lite"/>
    </source>
</evidence>
<evidence type="ECO:0000313" key="5">
    <source>
        <dbReference type="Proteomes" id="UP001189429"/>
    </source>
</evidence>
<dbReference type="PANTHER" id="PTHR45629:SF7">
    <property type="entry name" value="DNA EXCISION REPAIR PROTEIN ERCC-6-RELATED"/>
    <property type="match status" value="1"/>
</dbReference>
<evidence type="ECO:0000313" key="4">
    <source>
        <dbReference type="EMBL" id="CAK0820832.1"/>
    </source>
</evidence>
<keyword evidence="5" id="KW-1185">Reference proteome</keyword>
<dbReference type="Proteomes" id="UP001189429">
    <property type="component" value="Unassembled WGS sequence"/>
</dbReference>
<evidence type="ECO:0000259" key="3">
    <source>
        <dbReference type="PROSITE" id="PS51194"/>
    </source>
</evidence>
<evidence type="ECO:0000256" key="1">
    <source>
        <dbReference type="ARBA" id="ARBA00022801"/>
    </source>
</evidence>
<comment type="caution">
    <text evidence="4">The sequence shown here is derived from an EMBL/GenBank/DDBJ whole genome shotgun (WGS) entry which is preliminary data.</text>
</comment>
<keyword evidence="1" id="KW-0378">Hydrolase</keyword>
<proteinExistence type="predicted"/>
<name>A0ABN9RNQ3_9DINO</name>